<dbReference type="Gene3D" id="1.20.1250.20">
    <property type="entry name" value="MFS general substrate transporter like domains"/>
    <property type="match status" value="2"/>
</dbReference>
<feature type="transmembrane region" description="Helical" evidence="6">
    <location>
        <begin position="585"/>
        <end position="607"/>
    </location>
</feature>
<protein>
    <submittedName>
        <fullName evidence="8">MFS domain-containing protein</fullName>
    </submittedName>
</protein>
<feature type="transmembrane region" description="Helical" evidence="6">
    <location>
        <begin position="103"/>
        <end position="126"/>
    </location>
</feature>
<dbReference type="InterPro" id="IPR050382">
    <property type="entry name" value="MFS_Na/Anion_cotransporter"/>
</dbReference>
<feature type="transmembrane region" description="Helical" evidence="6">
    <location>
        <begin position="488"/>
        <end position="511"/>
    </location>
</feature>
<sequence>MKEFDTFPPGLFEETGQIKQASNNNRKTEGGKDEEKRFHHFISKPFLLIHLQAKGMVRIIPTISENVSANIVVENFAKTDEILSNIIKDEKAQSRRPTIYHKLSYFLTMRMMIAVLMSSCLMALSVTTTNLAGSLVCMVVKDDENMANSRIIRYQSAMEKGLNVSERITQPCSPNIASKIGMKFDDRPDSEHFSQSNANANQDYIEIRSCHADERLNWTMLQQGMVLCAQNIGSLFMLVIGPQADRLNGKWTVAVALFVTIISNMILPLLAAKHFIFAIIARILCGIADAFLTPSISSMIVRWFPPKERSFAIGFITGGRQIGSLLILPVSGWVCLRKDTFGGWKFTFYISAIIAALMLLIWLIMSADKPSKHYFVRNEEKMYILRKISEESLGKRKERKNTPWKELLISRPFIMGILAVVCQEYPLVITTTLLPIYMKEVLHLSDVRSTLYSALPLLALWISKNLSSSLSSYLSARKNGCCVMERTILVKSFNGIGSAGLAFGLFIIPLITHDIQALIIVCVANAFAGLHTPGVFTALLQIGPAYTGSITGIAFSAGHIANIVNKLTNGLILNSWSGSDSQWKLLYTISAIVAFLPVIFFTLWGSADLQPWAIPKLKEKESAGYGKKDTNMNISKTAKTISSAYHAETLPTPV</sequence>
<keyword evidence="2 6" id="KW-0812">Transmembrane</keyword>
<dbReference type="STRING" id="6293.A0A1I8ETR8"/>
<evidence type="ECO:0000313" key="8">
    <source>
        <dbReference type="WBParaSite" id="maker-PairedContig_501-snap-gene-0.34-mRNA-1"/>
    </source>
</evidence>
<feature type="domain" description="Major facilitator superfamily (MFS) profile" evidence="7">
    <location>
        <begin position="111"/>
        <end position="608"/>
    </location>
</feature>
<evidence type="ECO:0000256" key="1">
    <source>
        <dbReference type="ARBA" id="ARBA00004141"/>
    </source>
</evidence>
<organism evidence="8">
    <name type="scientific">Wuchereria bancrofti</name>
    <dbReference type="NCBI Taxonomy" id="6293"/>
    <lineage>
        <taxon>Eukaryota</taxon>
        <taxon>Metazoa</taxon>
        <taxon>Ecdysozoa</taxon>
        <taxon>Nematoda</taxon>
        <taxon>Chromadorea</taxon>
        <taxon>Rhabditida</taxon>
        <taxon>Spirurina</taxon>
        <taxon>Spiruromorpha</taxon>
        <taxon>Filarioidea</taxon>
        <taxon>Onchocercidae</taxon>
        <taxon>Wuchereria</taxon>
    </lineage>
</organism>
<keyword evidence="4 6" id="KW-0472">Membrane</keyword>
<feature type="transmembrane region" description="Helical" evidence="6">
    <location>
        <begin position="517"/>
        <end position="539"/>
    </location>
</feature>
<dbReference type="PANTHER" id="PTHR11662:SF314">
    <property type="entry name" value="MAJOR FACILITATOR SUPERFAMILY (MFS) PROFILE DOMAIN-CONTAINING PROTEIN"/>
    <property type="match status" value="1"/>
</dbReference>
<feature type="transmembrane region" description="Helical" evidence="6">
    <location>
        <begin position="311"/>
        <end position="334"/>
    </location>
</feature>
<dbReference type="AlphaFoldDB" id="A0A1I8ETR8"/>
<evidence type="ECO:0000256" key="5">
    <source>
        <dbReference type="SAM" id="MobiDB-lite"/>
    </source>
</evidence>
<dbReference type="PROSITE" id="PS50850">
    <property type="entry name" value="MFS"/>
    <property type="match status" value="1"/>
</dbReference>
<dbReference type="SUPFAM" id="SSF103473">
    <property type="entry name" value="MFS general substrate transporter"/>
    <property type="match status" value="1"/>
</dbReference>
<feature type="transmembrane region" description="Helical" evidence="6">
    <location>
        <begin position="276"/>
        <end position="304"/>
    </location>
</feature>
<dbReference type="GO" id="GO:0016020">
    <property type="term" value="C:membrane"/>
    <property type="evidence" value="ECO:0007669"/>
    <property type="project" value="UniProtKB-SubCell"/>
</dbReference>
<evidence type="ECO:0000256" key="6">
    <source>
        <dbReference type="SAM" id="Phobius"/>
    </source>
</evidence>
<dbReference type="InterPro" id="IPR011701">
    <property type="entry name" value="MFS"/>
</dbReference>
<proteinExistence type="predicted"/>
<dbReference type="PANTHER" id="PTHR11662">
    <property type="entry name" value="SOLUTE CARRIER FAMILY 17"/>
    <property type="match status" value="1"/>
</dbReference>
<feature type="region of interest" description="Disordered" evidence="5">
    <location>
        <begin position="1"/>
        <end position="34"/>
    </location>
</feature>
<accession>A0A1I8ETR8</accession>
<dbReference type="InterPro" id="IPR020846">
    <property type="entry name" value="MFS_dom"/>
</dbReference>
<feature type="transmembrane region" description="Helical" evidence="6">
    <location>
        <begin position="346"/>
        <end position="365"/>
    </location>
</feature>
<dbReference type="Pfam" id="PF07690">
    <property type="entry name" value="MFS_1"/>
    <property type="match status" value="1"/>
</dbReference>
<feature type="transmembrane region" description="Helical" evidence="6">
    <location>
        <begin position="221"/>
        <end position="239"/>
    </location>
</feature>
<comment type="subcellular location">
    <subcellularLocation>
        <location evidence="1">Membrane</location>
        <topology evidence="1">Multi-pass membrane protein</topology>
    </subcellularLocation>
</comment>
<dbReference type="GO" id="GO:0006820">
    <property type="term" value="P:monoatomic anion transport"/>
    <property type="evidence" value="ECO:0007669"/>
    <property type="project" value="TreeGrafter"/>
</dbReference>
<reference evidence="8" key="1">
    <citation type="submission" date="2016-11" db="UniProtKB">
        <authorList>
            <consortium name="WormBaseParasite"/>
        </authorList>
    </citation>
    <scope>IDENTIFICATION</scope>
    <source>
        <strain evidence="8">pt0022</strain>
    </source>
</reference>
<dbReference type="GO" id="GO:0022857">
    <property type="term" value="F:transmembrane transporter activity"/>
    <property type="evidence" value="ECO:0007669"/>
    <property type="project" value="InterPro"/>
</dbReference>
<feature type="transmembrane region" description="Helical" evidence="6">
    <location>
        <begin position="413"/>
        <end position="438"/>
    </location>
</feature>
<evidence type="ECO:0000256" key="4">
    <source>
        <dbReference type="ARBA" id="ARBA00023136"/>
    </source>
</evidence>
<evidence type="ECO:0000259" key="7">
    <source>
        <dbReference type="PROSITE" id="PS50850"/>
    </source>
</evidence>
<feature type="transmembrane region" description="Helical" evidence="6">
    <location>
        <begin position="546"/>
        <end position="565"/>
    </location>
</feature>
<evidence type="ECO:0000256" key="3">
    <source>
        <dbReference type="ARBA" id="ARBA00022989"/>
    </source>
</evidence>
<name>A0A1I8ETR8_WUCBA</name>
<keyword evidence="3 6" id="KW-1133">Transmembrane helix</keyword>
<dbReference type="WBParaSite" id="maker-PairedContig_501-snap-gene-0.34-mRNA-1">
    <property type="protein sequence ID" value="maker-PairedContig_501-snap-gene-0.34-mRNA-1"/>
    <property type="gene ID" value="maker-PairedContig_501-snap-gene-0.34"/>
</dbReference>
<feature type="transmembrane region" description="Helical" evidence="6">
    <location>
        <begin position="251"/>
        <end position="270"/>
    </location>
</feature>
<dbReference type="FunFam" id="1.20.1250.20:FF:000532">
    <property type="entry name" value="SLC (SoLute Carrier) homolog"/>
    <property type="match status" value="1"/>
</dbReference>
<evidence type="ECO:0000256" key="2">
    <source>
        <dbReference type="ARBA" id="ARBA00022692"/>
    </source>
</evidence>
<dbReference type="InterPro" id="IPR036259">
    <property type="entry name" value="MFS_trans_sf"/>
</dbReference>